<gene>
    <name evidence="1" type="ORF">Vadar_020284</name>
</gene>
<evidence type="ECO:0000313" key="1">
    <source>
        <dbReference type="EMBL" id="KAH7852073.1"/>
    </source>
</evidence>
<organism evidence="1 2">
    <name type="scientific">Vaccinium darrowii</name>
    <dbReference type="NCBI Taxonomy" id="229202"/>
    <lineage>
        <taxon>Eukaryota</taxon>
        <taxon>Viridiplantae</taxon>
        <taxon>Streptophyta</taxon>
        <taxon>Embryophyta</taxon>
        <taxon>Tracheophyta</taxon>
        <taxon>Spermatophyta</taxon>
        <taxon>Magnoliopsida</taxon>
        <taxon>eudicotyledons</taxon>
        <taxon>Gunneridae</taxon>
        <taxon>Pentapetalae</taxon>
        <taxon>asterids</taxon>
        <taxon>Ericales</taxon>
        <taxon>Ericaceae</taxon>
        <taxon>Vaccinioideae</taxon>
        <taxon>Vaccinieae</taxon>
        <taxon>Vaccinium</taxon>
    </lineage>
</organism>
<sequence>MECSVSAPRPTFAPVAWRLNQAGFRCRKCTRCSVDTLSLCWTDDHKHYRSHISPLKGCGSLASLSKWYRNLPEVVKDVMHEVGFEHFMKILPSFWANMSILYACAERWWDTTNTFQFRFGVMTMKPKKNGALLGLAIMSSHKGDSNIRCTTLRQAYEDNQDWSDENIAFCTRAFLLCLVGSLIFSNSAQNVSTGLLETFAELNEVGNFD</sequence>
<proteinExistence type="predicted"/>
<dbReference type="EMBL" id="CM037158">
    <property type="protein sequence ID" value="KAH7852073.1"/>
    <property type="molecule type" value="Genomic_DNA"/>
</dbReference>
<accession>A0ACB7YFT8</accession>
<protein>
    <submittedName>
        <fullName evidence="1">Uncharacterized protein</fullName>
    </submittedName>
</protein>
<keyword evidence="2" id="KW-1185">Reference proteome</keyword>
<evidence type="ECO:0000313" key="2">
    <source>
        <dbReference type="Proteomes" id="UP000828048"/>
    </source>
</evidence>
<name>A0ACB7YFT8_9ERIC</name>
<dbReference type="Proteomes" id="UP000828048">
    <property type="component" value="Chromosome 8"/>
</dbReference>
<reference evidence="1 2" key="1">
    <citation type="journal article" date="2021" name="Hortic Res">
        <title>High-quality reference genome and annotation aids understanding of berry development for evergreen blueberry (Vaccinium darrowii).</title>
        <authorList>
            <person name="Yu J."/>
            <person name="Hulse-Kemp A.M."/>
            <person name="Babiker E."/>
            <person name="Staton M."/>
        </authorList>
    </citation>
    <scope>NUCLEOTIDE SEQUENCE [LARGE SCALE GENOMIC DNA]</scope>
    <source>
        <strain evidence="2">cv. NJ 8807/NJ 8810</strain>
        <tissue evidence="1">Young leaf</tissue>
    </source>
</reference>
<comment type="caution">
    <text evidence="1">The sequence shown here is derived from an EMBL/GenBank/DDBJ whole genome shotgun (WGS) entry which is preliminary data.</text>
</comment>